<gene>
    <name evidence="2" type="ORF">E5288_WYG012755</name>
</gene>
<sequence>MLLRLSCRPQLQTSDTHRATGLSGRKQKRPQRTASNPYPPQRFFTWPEVQLLLGSPERWDDSCTGKRAGGLLTSPRLALPGSSQALTRLKRLHVQDADCVWCAYPTTNGTRRRAPSANQRQAAMSSRPHLPPLLPYAFAFEAAVG</sequence>
<organism evidence="2 3">
    <name type="scientific">Bos mutus</name>
    <name type="common">wild yak</name>
    <dbReference type="NCBI Taxonomy" id="72004"/>
    <lineage>
        <taxon>Eukaryota</taxon>
        <taxon>Metazoa</taxon>
        <taxon>Chordata</taxon>
        <taxon>Craniata</taxon>
        <taxon>Vertebrata</taxon>
        <taxon>Euteleostomi</taxon>
        <taxon>Mammalia</taxon>
        <taxon>Eutheria</taxon>
        <taxon>Laurasiatheria</taxon>
        <taxon>Artiodactyla</taxon>
        <taxon>Ruminantia</taxon>
        <taxon>Pecora</taxon>
        <taxon>Bovidae</taxon>
        <taxon>Bovinae</taxon>
        <taxon>Bos</taxon>
    </lineage>
</organism>
<dbReference type="Proteomes" id="UP000322234">
    <property type="component" value="Unassembled WGS sequence"/>
</dbReference>
<evidence type="ECO:0000256" key="1">
    <source>
        <dbReference type="SAM" id="MobiDB-lite"/>
    </source>
</evidence>
<dbReference type="AlphaFoldDB" id="A0A6B0QVI0"/>
<accession>A0A6B0QVI0</accession>
<proteinExistence type="predicted"/>
<evidence type="ECO:0000313" key="3">
    <source>
        <dbReference type="Proteomes" id="UP000322234"/>
    </source>
</evidence>
<name>A0A6B0QVI0_9CETA</name>
<dbReference type="EMBL" id="VBQZ03000006">
    <property type="protein sequence ID" value="MXQ81150.1"/>
    <property type="molecule type" value="Genomic_DNA"/>
</dbReference>
<keyword evidence="3" id="KW-1185">Reference proteome</keyword>
<protein>
    <submittedName>
        <fullName evidence="2">Uncharacterized protein</fullName>
    </submittedName>
</protein>
<comment type="caution">
    <text evidence="2">The sequence shown here is derived from an EMBL/GenBank/DDBJ whole genome shotgun (WGS) entry which is preliminary data.</text>
</comment>
<feature type="region of interest" description="Disordered" evidence="1">
    <location>
        <begin position="14"/>
        <end position="40"/>
    </location>
</feature>
<reference evidence="2" key="1">
    <citation type="submission" date="2019-10" db="EMBL/GenBank/DDBJ databases">
        <title>The sequence and de novo assembly of the wild yak genome.</title>
        <authorList>
            <person name="Liu Y."/>
        </authorList>
    </citation>
    <scope>NUCLEOTIDE SEQUENCE [LARGE SCALE GENOMIC DNA]</scope>
    <source>
        <strain evidence="2">WY2019</strain>
    </source>
</reference>
<evidence type="ECO:0000313" key="2">
    <source>
        <dbReference type="EMBL" id="MXQ81150.1"/>
    </source>
</evidence>